<dbReference type="EMBL" id="FZOW01000004">
    <property type="protein sequence ID" value="SNS66472.1"/>
    <property type="molecule type" value="Genomic_DNA"/>
</dbReference>
<dbReference type="GO" id="GO:0016705">
    <property type="term" value="F:oxidoreductase activity, acting on paired donors, with incorporation or reduction of molecular oxygen"/>
    <property type="evidence" value="ECO:0007669"/>
    <property type="project" value="InterPro"/>
</dbReference>
<dbReference type="OrthoDB" id="4437611at2"/>
<keyword evidence="4 8" id="KW-0503">Monooxygenase</keyword>
<dbReference type="Gene3D" id="3.20.20.30">
    <property type="entry name" value="Luciferase-like domain"/>
    <property type="match status" value="1"/>
</dbReference>
<evidence type="ECO:0000256" key="2">
    <source>
        <dbReference type="ARBA" id="ARBA00022643"/>
    </source>
</evidence>
<dbReference type="InterPro" id="IPR036661">
    <property type="entry name" value="Luciferase-like_sf"/>
</dbReference>
<evidence type="ECO:0000313" key="9">
    <source>
        <dbReference type="Proteomes" id="UP000198327"/>
    </source>
</evidence>
<evidence type="ECO:0000313" key="8">
    <source>
        <dbReference type="EMBL" id="SNS66472.1"/>
    </source>
</evidence>
<evidence type="ECO:0000256" key="5">
    <source>
        <dbReference type="ARBA" id="ARBA00033748"/>
    </source>
</evidence>
<dbReference type="PANTHER" id="PTHR30011:SF16">
    <property type="entry name" value="C2H2 FINGER DOMAIN TRANSCRIPTION FACTOR (EUROFUNG)-RELATED"/>
    <property type="match status" value="1"/>
</dbReference>
<accession>A0A239GCM7</accession>
<dbReference type="GO" id="GO:0004497">
    <property type="term" value="F:monooxygenase activity"/>
    <property type="evidence" value="ECO:0007669"/>
    <property type="project" value="UniProtKB-KW"/>
</dbReference>
<dbReference type="RefSeq" id="WP_089245045.1">
    <property type="nucleotide sequence ID" value="NZ_FZOW01000004.1"/>
</dbReference>
<dbReference type="CDD" id="cd01095">
    <property type="entry name" value="Nitrilotriacetate_monoxgenase"/>
    <property type="match status" value="1"/>
</dbReference>
<keyword evidence="2 6" id="KW-0288">FMN</keyword>
<evidence type="ECO:0000256" key="4">
    <source>
        <dbReference type="ARBA" id="ARBA00023033"/>
    </source>
</evidence>
<reference evidence="9" key="1">
    <citation type="submission" date="2017-06" db="EMBL/GenBank/DDBJ databases">
        <authorList>
            <person name="Varghese N."/>
            <person name="Submissions S."/>
        </authorList>
    </citation>
    <scope>NUCLEOTIDE SEQUENCE [LARGE SCALE GENOMIC DNA]</scope>
    <source>
        <strain evidence="9">JCM 23211</strain>
    </source>
</reference>
<protein>
    <submittedName>
        <fullName evidence="8">FMN-dependent oxidoreductase, nitrilotriacetate monooxygenase family</fullName>
    </submittedName>
</protein>
<dbReference type="NCBIfam" id="TIGR03860">
    <property type="entry name" value="FMN_nitrolo"/>
    <property type="match status" value="1"/>
</dbReference>
<sequence length="445" mass="48270">MPREVHLNVNILNSGVFGGAWRYPGTDPFASFDIAHYVSIARKAEAAKLDAVFLADGPVLGEDVRHRPFNSLEPTVVLAAIAAATTHVGLIGTLSSSYNDPYDVARRLATLDVLSKGRSGFNVVTTAGAAAARNFGLDGEPDHGDRYRCAAEFVDVVRTLWNSWEPDALVGDKATQHFVDTTKIHDADFVGEHFSVAGALNVPRSPQGEPVLVQAGASKDGRALAAQVGEVIFTASQTIEEAREYYQDVKRRAAALGRDPSQVVILPGLSTVVGSTEKEARERRDLLDELLPPGYALRRLAGQLGVPVEALALDEQLPWDLLKDPDEAGGSQTFYRIALGLARREHLTVRQLLRRFGGGAGHRIVTGTPEQIADSIVEWVDAGVADGFNVMPDVLPSGFDDFADHVVPELQRRGRFRTEYTGSMLRENLGLRTPSFVRDSQRVAS</sequence>
<feature type="binding site" evidence="6">
    <location>
        <position position="56"/>
    </location>
    <ligand>
        <name>FMN</name>
        <dbReference type="ChEBI" id="CHEBI:58210"/>
    </ligand>
</feature>
<dbReference type="Pfam" id="PF00296">
    <property type="entry name" value="Bac_luciferase"/>
    <property type="match status" value="1"/>
</dbReference>
<gene>
    <name evidence="8" type="ORF">SAMN05421642_104154</name>
</gene>
<evidence type="ECO:0000259" key="7">
    <source>
        <dbReference type="Pfam" id="PF00296"/>
    </source>
</evidence>
<dbReference type="Proteomes" id="UP000198327">
    <property type="component" value="Unassembled WGS sequence"/>
</dbReference>
<name>A0A239GCM7_9NOCA</name>
<feature type="binding site" evidence="6">
    <location>
        <position position="143"/>
    </location>
    <ligand>
        <name>FMN</name>
        <dbReference type="ChEBI" id="CHEBI:58210"/>
    </ligand>
</feature>
<dbReference type="InterPro" id="IPR011251">
    <property type="entry name" value="Luciferase-like_dom"/>
</dbReference>
<feature type="binding site" evidence="6">
    <location>
        <position position="93"/>
    </location>
    <ligand>
        <name>FMN</name>
        <dbReference type="ChEBI" id="CHEBI:58210"/>
    </ligand>
</feature>
<keyword evidence="1 6" id="KW-0285">Flavoprotein</keyword>
<feature type="binding site" evidence="6">
    <location>
        <position position="147"/>
    </location>
    <ligand>
        <name>FMN</name>
        <dbReference type="ChEBI" id="CHEBI:58210"/>
    </ligand>
</feature>
<dbReference type="AlphaFoldDB" id="A0A239GCM7"/>
<dbReference type="InterPro" id="IPR051260">
    <property type="entry name" value="Diverse_substr_monoxygenases"/>
</dbReference>
<feature type="domain" description="Luciferase-like" evidence="7">
    <location>
        <begin position="26"/>
        <end position="385"/>
    </location>
</feature>
<evidence type="ECO:0000256" key="1">
    <source>
        <dbReference type="ARBA" id="ARBA00022630"/>
    </source>
</evidence>
<dbReference type="InterPro" id="IPR016215">
    <property type="entry name" value="NTA_MOA"/>
</dbReference>
<proteinExistence type="inferred from homology"/>
<evidence type="ECO:0000256" key="3">
    <source>
        <dbReference type="ARBA" id="ARBA00023002"/>
    </source>
</evidence>
<feature type="binding site" evidence="6">
    <location>
        <position position="218"/>
    </location>
    <ligand>
        <name>FMN</name>
        <dbReference type="ChEBI" id="CHEBI:58210"/>
    </ligand>
</feature>
<dbReference type="PANTHER" id="PTHR30011">
    <property type="entry name" value="ALKANESULFONATE MONOOXYGENASE-RELATED"/>
    <property type="match status" value="1"/>
</dbReference>
<keyword evidence="9" id="KW-1185">Reference proteome</keyword>
<dbReference type="SUPFAM" id="SSF51679">
    <property type="entry name" value="Bacterial luciferase-like"/>
    <property type="match status" value="1"/>
</dbReference>
<comment type="similarity">
    <text evidence="5">Belongs to the NtaA/SnaA/DszA monooxygenase family.</text>
</comment>
<organism evidence="8 9">
    <name type="scientific">Rhodococcoides kyotonense</name>
    <dbReference type="NCBI Taxonomy" id="398843"/>
    <lineage>
        <taxon>Bacteria</taxon>
        <taxon>Bacillati</taxon>
        <taxon>Actinomycetota</taxon>
        <taxon>Actinomycetes</taxon>
        <taxon>Mycobacteriales</taxon>
        <taxon>Nocardiaceae</taxon>
        <taxon>Rhodococcoides</taxon>
    </lineage>
</organism>
<keyword evidence="3" id="KW-0560">Oxidoreductase</keyword>
<dbReference type="PIRSF" id="PIRSF000337">
    <property type="entry name" value="NTA_MOA"/>
    <property type="match status" value="1"/>
</dbReference>
<evidence type="ECO:0000256" key="6">
    <source>
        <dbReference type="PIRSR" id="PIRSR000337-1"/>
    </source>
</evidence>